<dbReference type="CDD" id="cd03441">
    <property type="entry name" value="R_hydratase_like"/>
    <property type="match status" value="1"/>
</dbReference>
<dbReference type="Gene3D" id="3.10.129.10">
    <property type="entry name" value="Hotdog Thioesterase"/>
    <property type="match status" value="1"/>
</dbReference>
<dbReference type="EMBL" id="BAAAPH010000005">
    <property type="protein sequence ID" value="GAA1561787.1"/>
    <property type="molecule type" value="Genomic_DNA"/>
</dbReference>
<evidence type="ECO:0000259" key="2">
    <source>
        <dbReference type="Pfam" id="PF13452"/>
    </source>
</evidence>
<proteinExistence type="inferred from homology"/>
<accession>A0ABN2CS34</accession>
<evidence type="ECO:0000313" key="3">
    <source>
        <dbReference type="EMBL" id="GAA1561787.1"/>
    </source>
</evidence>
<dbReference type="InterPro" id="IPR029069">
    <property type="entry name" value="HotDog_dom_sf"/>
</dbReference>
<dbReference type="SUPFAM" id="SSF54637">
    <property type="entry name" value="Thioesterase/thiol ester dehydrase-isomerase"/>
    <property type="match status" value="1"/>
</dbReference>
<dbReference type="HAMAP" id="MF_00799">
    <property type="entry name" value="UPF0336"/>
    <property type="match status" value="1"/>
</dbReference>
<dbReference type="InterPro" id="IPR016709">
    <property type="entry name" value="HadA-like"/>
</dbReference>
<dbReference type="RefSeq" id="WP_344232943.1">
    <property type="nucleotide sequence ID" value="NZ_BAAAPH010000005.1"/>
</dbReference>
<dbReference type="Proteomes" id="UP001501705">
    <property type="component" value="Unassembled WGS sequence"/>
</dbReference>
<name>A0ABN2CS34_9ACTN</name>
<comment type="similarity">
    <text evidence="1">Belongs to the UPF0336 family.</text>
</comment>
<keyword evidence="4" id="KW-1185">Reference proteome</keyword>
<gene>
    <name evidence="3" type="ORF">GCM10009804_18170</name>
</gene>
<comment type="caution">
    <text evidence="3">The sequence shown here is derived from an EMBL/GenBank/DDBJ whole genome shotgun (WGS) entry which is preliminary data.</text>
</comment>
<dbReference type="Pfam" id="PF13452">
    <property type="entry name" value="FAS1_DH_region"/>
    <property type="match status" value="1"/>
</dbReference>
<evidence type="ECO:0000313" key="4">
    <source>
        <dbReference type="Proteomes" id="UP001501705"/>
    </source>
</evidence>
<organism evidence="3 4">
    <name type="scientific">Kribbella hippodromi</name>
    <dbReference type="NCBI Taxonomy" id="434347"/>
    <lineage>
        <taxon>Bacteria</taxon>
        <taxon>Bacillati</taxon>
        <taxon>Actinomycetota</taxon>
        <taxon>Actinomycetes</taxon>
        <taxon>Propionibacteriales</taxon>
        <taxon>Kribbellaceae</taxon>
        <taxon>Kribbella</taxon>
    </lineage>
</organism>
<reference evidence="3 4" key="1">
    <citation type="journal article" date="2019" name="Int. J. Syst. Evol. Microbiol.">
        <title>The Global Catalogue of Microorganisms (GCM) 10K type strain sequencing project: providing services to taxonomists for standard genome sequencing and annotation.</title>
        <authorList>
            <consortium name="The Broad Institute Genomics Platform"/>
            <consortium name="The Broad Institute Genome Sequencing Center for Infectious Disease"/>
            <person name="Wu L."/>
            <person name="Ma J."/>
        </authorList>
    </citation>
    <scope>NUCLEOTIDE SEQUENCE [LARGE SCALE GENOMIC DNA]</scope>
    <source>
        <strain evidence="3 4">JCM 15572</strain>
    </source>
</reference>
<dbReference type="PIRSF" id="PIRSF018072">
    <property type="entry name" value="UCP018072"/>
    <property type="match status" value="1"/>
</dbReference>
<evidence type="ECO:0000256" key="1">
    <source>
        <dbReference type="HAMAP-Rule" id="MF_00799"/>
    </source>
</evidence>
<sequence length="140" mass="14916">MTIDATMVGREYAAAGSYQVGREKIREFADAIGDGNPAYRGDDAIAPPTFAFVIGSRALEQLLTDAELGLRLDRIVHGAQKFVYTRPIKAGDDIAATATITTVRKAGPVEVIMYETTLTTVDGEPIATATSTLSHNRADA</sequence>
<dbReference type="InterPro" id="IPR039569">
    <property type="entry name" value="FAS1-like_DH_region"/>
</dbReference>
<protein>
    <recommendedName>
        <fullName evidence="1">UPF0336 protein GCM10009804_18170</fullName>
    </recommendedName>
</protein>
<feature type="domain" description="FAS1-like dehydratase" evidence="2">
    <location>
        <begin position="7"/>
        <end position="128"/>
    </location>
</feature>